<keyword evidence="8" id="KW-0812">Transmembrane</keyword>
<dbReference type="InterPro" id="IPR003594">
    <property type="entry name" value="HATPase_dom"/>
</dbReference>
<dbReference type="CDD" id="cd06225">
    <property type="entry name" value="HAMP"/>
    <property type="match status" value="1"/>
</dbReference>
<dbReference type="EMBL" id="CP002360">
    <property type="protein sequence ID" value="AEE95355.1"/>
    <property type="molecule type" value="Genomic_DNA"/>
</dbReference>
<organism evidence="11 12">
    <name type="scientific">Mahella australiensis (strain DSM 15567 / CIP 107919 / 50-1 BON)</name>
    <dbReference type="NCBI Taxonomy" id="697281"/>
    <lineage>
        <taxon>Bacteria</taxon>
        <taxon>Bacillati</taxon>
        <taxon>Bacillota</taxon>
        <taxon>Clostridia</taxon>
        <taxon>Thermoanaerobacterales</taxon>
        <taxon>Thermoanaerobacterales Family IV. Incertae Sedis</taxon>
        <taxon>Mahella</taxon>
    </lineage>
</organism>
<dbReference type="InterPro" id="IPR036890">
    <property type="entry name" value="HATPase_C_sf"/>
</dbReference>
<dbReference type="Gene3D" id="6.10.340.10">
    <property type="match status" value="1"/>
</dbReference>
<dbReference type="RefSeq" id="WP_013779789.1">
    <property type="nucleotide sequence ID" value="NC_015520.1"/>
</dbReference>
<dbReference type="PROSITE" id="PS50885">
    <property type="entry name" value="HAMP"/>
    <property type="match status" value="1"/>
</dbReference>
<reference evidence="12" key="1">
    <citation type="submission" date="2010-11" db="EMBL/GenBank/DDBJ databases">
        <title>The complete genome of Mahella australiensis DSM 15567.</title>
        <authorList>
            <consortium name="US DOE Joint Genome Institute (JGI-PGF)"/>
            <person name="Lucas S."/>
            <person name="Copeland A."/>
            <person name="Lapidus A."/>
            <person name="Bruce D."/>
            <person name="Goodwin L."/>
            <person name="Pitluck S."/>
            <person name="Kyrpides N."/>
            <person name="Mavromatis K."/>
            <person name="Pagani I."/>
            <person name="Ivanova N."/>
            <person name="Teshima H."/>
            <person name="Brettin T."/>
            <person name="Detter J.C."/>
            <person name="Han C."/>
            <person name="Tapia R."/>
            <person name="Land M."/>
            <person name="Hauser L."/>
            <person name="Markowitz V."/>
            <person name="Cheng J.-F."/>
            <person name="Hugenholtz P."/>
            <person name="Woyke T."/>
            <person name="Wu D."/>
            <person name="Spring S."/>
            <person name="Pukall R."/>
            <person name="Steenblock K."/>
            <person name="Schneider S."/>
            <person name="Klenk H.-P."/>
            <person name="Eisen J.A."/>
        </authorList>
    </citation>
    <scope>NUCLEOTIDE SEQUENCE [LARGE SCALE GENOMIC DNA]</scope>
    <source>
        <strain evidence="12">DSM 15567 / CIP 107919 / 50-1 BON</strain>
    </source>
</reference>
<dbReference type="OrthoDB" id="9809348at2"/>
<evidence type="ECO:0000256" key="6">
    <source>
        <dbReference type="ARBA" id="ARBA00022777"/>
    </source>
</evidence>
<dbReference type="HOGENOM" id="CLU_020473_6_1_9"/>
<dbReference type="InterPro" id="IPR003660">
    <property type="entry name" value="HAMP_dom"/>
</dbReference>
<evidence type="ECO:0000313" key="12">
    <source>
        <dbReference type="Proteomes" id="UP000008457"/>
    </source>
</evidence>
<comment type="subcellular location">
    <subcellularLocation>
        <location evidence="2">Membrane</location>
    </subcellularLocation>
</comment>
<dbReference type="eggNOG" id="COG2972">
    <property type="taxonomic scope" value="Bacteria"/>
</dbReference>
<keyword evidence="4" id="KW-0597">Phosphoprotein</keyword>
<dbReference type="STRING" id="697281.Mahau_0132"/>
<comment type="catalytic activity">
    <reaction evidence="1">
        <text>ATP + protein L-histidine = ADP + protein N-phospho-L-histidine.</text>
        <dbReference type="EC" id="2.7.13.3"/>
    </reaction>
</comment>
<dbReference type="PROSITE" id="PS50109">
    <property type="entry name" value="HIS_KIN"/>
    <property type="match status" value="1"/>
</dbReference>
<evidence type="ECO:0000256" key="8">
    <source>
        <dbReference type="SAM" id="Phobius"/>
    </source>
</evidence>
<dbReference type="EC" id="2.7.13.3" evidence="3"/>
<feature type="transmembrane region" description="Helical" evidence="8">
    <location>
        <begin position="290"/>
        <end position="310"/>
    </location>
</feature>
<proteinExistence type="predicted"/>
<dbReference type="SUPFAM" id="SSF55874">
    <property type="entry name" value="ATPase domain of HSP90 chaperone/DNA topoisomerase II/histidine kinase"/>
    <property type="match status" value="1"/>
</dbReference>
<evidence type="ECO:0000256" key="4">
    <source>
        <dbReference type="ARBA" id="ARBA00022553"/>
    </source>
</evidence>
<dbReference type="InterPro" id="IPR050640">
    <property type="entry name" value="Bact_2-comp_sensor_kinase"/>
</dbReference>
<evidence type="ECO:0000256" key="7">
    <source>
        <dbReference type="ARBA" id="ARBA00023012"/>
    </source>
</evidence>
<keyword evidence="8" id="KW-1133">Transmembrane helix</keyword>
<dbReference type="GO" id="GO:0000155">
    <property type="term" value="F:phosphorelay sensor kinase activity"/>
    <property type="evidence" value="ECO:0007669"/>
    <property type="project" value="InterPro"/>
</dbReference>
<dbReference type="AlphaFoldDB" id="F3ZVY1"/>
<protein>
    <recommendedName>
        <fullName evidence="3">histidine kinase</fullName>
        <ecNumber evidence="3">2.7.13.3</ecNumber>
    </recommendedName>
</protein>
<keyword evidence="5" id="KW-0808">Transferase</keyword>
<name>F3ZVY1_MAHA5</name>
<evidence type="ECO:0000259" key="9">
    <source>
        <dbReference type="PROSITE" id="PS50109"/>
    </source>
</evidence>
<feature type="domain" description="Histidine kinase" evidence="9">
    <location>
        <begin position="390"/>
        <end position="582"/>
    </location>
</feature>
<dbReference type="PANTHER" id="PTHR34220:SF7">
    <property type="entry name" value="SENSOR HISTIDINE KINASE YPDA"/>
    <property type="match status" value="1"/>
</dbReference>
<dbReference type="InterPro" id="IPR010559">
    <property type="entry name" value="Sig_transdc_His_kin_internal"/>
</dbReference>
<evidence type="ECO:0000256" key="3">
    <source>
        <dbReference type="ARBA" id="ARBA00012438"/>
    </source>
</evidence>
<dbReference type="Pfam" id="PF06580">
    <property type="entry name" value="His_kinase"/>
    <property type="match status" value="1"/>
</dbReference>
<feature type="domain" description="HAMP" evidence="10">
    <location>
        <begin position="311"/>
        <end position="369"/>
    </location>
</feature>
<keyword evidence="12" id="KW-1185">Reference proteome</keyword>
<sequence>MRRLFLNLKIKERLFLILFLTSIIISGTSLSAFQFSLSSYDNILQQEIKDVLTLSSNIAEAKVKEIDEISFKIVTDKTVQDSLKIVKSTSSPSYKRYAAIDQLEDIILPWSQYRNYIASISIIDSANKQYSWGRTSKAIRDADEIISLRNNAYDNKGKAAWVEPAGDNNFITVVRNIRCMQNLTFESLGTLVLRIYPAKLFEENQLLHSKYFANMYVLSSDNITIYQSNKQPYTPNRFAKLNADSSYYIEDTGNGKLIISHITSPYTGWKFIIAIPYNIIYGKIIATRDIMLAVCLCAFGAAIFLGMMLYKGITVPVSQLTEQMKALEQGNFEITGEMNITAGQNRLDEIGKLQQDFYLMVKRINDLIKENYLKHITMQEAELKALQAQINPHFLYNTLESINWMAKINKQEPIAIMAKSLGNLLRNSIDTHNLLVPLKEELAILKDYLTIQSYRYEERLSVSIDIPDQYLNAMIPKLSLQPLIENSIQHGLEKLEGACQITVSATESKDRLCITVSDNGPGISEQRLEKLNNNEINPSGNSIGIKNIDERLKIVFGSEYGLKIESTIGYGTQVHMLVPYKGDEEVVQSIAGR</sequence>
<keyword evidence="8" id="KW-0472">Membrane</keyword>
<evidence type="ECO:0000256" key="5">
    <source>
        <dbReference type="ARBA" id="ARBA00022679"/>
    </source>
</evidence>
<evidence type="ECO:0000256" key="2">
    <source>
        <dbReference type="ARBA" id="ARBA00004370"/>
    </source>
</evidence>
<dbReference type="KEGG" id="mas:Mahau_0132"/>
<reference evidence="11 12" key="2">
    <citation type="journal article" date="2011" name="Stand. Genomic Sci.">
        <title>Complete genome sequence of Mahella australiensis type strain (50-1 BON).</title>
        <authorList>
            <person name="Sikorski J."/>
            <person name="Teshima H."/>
            <person name="Nolan M."/>
            <person name="Lucas S."/>
            <person name="Hammon N."/>
            <person name="Deshpande S."/>
            <person name="Cheng J.F."/>
            <person name="Pitluck S."/>
            <person name="Liolios K."/>
            <person name="Pagani I."/>
            <person name="Ivanova N."/>
            <person name="Huntemann M."/>
            <person name="Mavromatis K."/>
            <person name="Ovchinikova G."/>
            <person name="Pati A."/>
            <person name="Tapia R."/>
            <person name="Han C."/>
            <person name="Goodwin L."/>
            <person name="Chen A."/>
            <person name="Palaniappan K."/>
            <person name="Land M."/>
            <person name="Hauser L."/>
            <person name="Ngatchou-Djao O.D."/>
            <person name="Rohde M."/>
            <person name="Pukall R."/>
            <person name="Spring S."/>
            <person name="Abt B."/>
            <person name="Goker M."/>
            <person name="Detter J.C."/>
            <person name="Woyke T."/>
            <person name="Bristow J."/>
            <person name="Markowitz V."/>
            <person name="Hugenholtz P."/>
            <person name="Eisen J.A."/>
            <person name="Kyrpides N.C."/>
            <person name="Klenk H.P."/>
            <person name="Lapidus A."/>
        </authorList>
    </citation>
    <scope>NUCLEOTIDE SEQUENCE [LARGE SCALE GENOMIC DNA]</scope>
    <source>
        <strain evidence="12">DSM 15567 / CIP 107919 / 50-1 BON</strain>
    </source>
</reference>
<dbReference type="GO" id="GO:0016020">
    <property type="term" value="C:membrane"/>
    <property type="evidence" value="ECO:0007669"/>
    <property type="project" value="UniProtKB-SubCell"/>
</dbReference>
<gene>
    <name evidence="11" type="ordered locus">Mahau_0132</name>
</gene>
<dbReference type="Pfam" id="PF02518">
    <property type="entry name" value="HATPase_c"/>
    <property type="match status" value="1"/>
</dbReference>
<evidence type="ECO:0000256" key="1">
    <source>
        <dbReference type="ARBA" id="ARBA00000085"/>
    </source>
</evidence>
<dbReference type="Gene3D" id="3.30.565.10">
    <property type="entry name" value="Histidine kinase-like ATPase, C-terminal domain"/>
    <property type="match status" value="1"/>
</dbReference>
<dbReference type="InterPro" id="IPR005467">
    <property type="entry name" value="His_kinase_dom"/>
</dbReference>
<evidence type="ECO:0000259" key="10">
    <source>
        <dbReference type="PROSITE" id="PS50885"/>
    </source>
</evidence>
<dbReference type="Proteomes" id="UP000008457">
    <property type="component" value="Chromosome"/>
</dbReference>
<dbReference type="PANTHER" id="PTHR34220">
    <property type="entry name" value="SENSOR HISTIDINE KINASE YPDA"/>
    <property type="match status" value="1"/>
</dbReference>
<dbReference type="SUPFAM" id="SSF158472">
    <property type="entry name" value="HAMP domain-like"/>
    <property type="match status" value="1"/>
</dbReference>
<keyword evidence="7" id="KW-0902">Two-component regulatory system</keyword>
<keyword evidence="6 11" id="KW-0418">Kinase</keyword>
<accession>F3ZVY1</accession>
<evidence type="ECO:0000313" key="11">
    <source>
        <dbReference type="EMBL" id="AEE95355.1"/>
    </source>
</evidence>